<dbReference type="Proteomes" id="UP000265703">
    <property type="component" value="Unassembled WGS sequence"/>
</dbReference>
<dbReference type="Pfam" id="PF12937">
    <property type="entry name" value="F-box-like"/>
    <property type="match status" value="1"/>
</dbReference>
<comment type="caution">
    <text evidence="2">The sequence shown here is derived from an EMBL/GenBank/DDBJ whole genome shotgun (WGS) entry which is preliminary data.</text>
</comment>
<keyword evidence="3" id="KW-1185">Reference proteome</keyword>
<dbReference type="InterPro" id="IPR036047">
    <property type="entry name" value="F-box-like_dom_sf"/>
</dbReference>
<accession>A0A397TW80</accession>
<dbReference type="SUPFAM" id="SSF81383">
    <property type="entry name" value="F-box domain"/>
    <property type="match status" value="1"/>
</dbReference>
<sequence length="119" mass="14082">MQDISVVITNFPPELFIEFCKLLSPDDLFRLSQVCRKFRNYLYAPNSSTTQQIWKNSRIKFMPEETMPPPEGMIEKTYVELLMINRGCQICNKRNKECKIYWGIEIRCCNDCLIKNSVM</sequence>
<gene>
    <name evidence="2" type="ORF">C1645_357053</name>
</gene>
<reference evidence="2 3" key="1">
    <citation type="submission" date="2018-06" db="EMBL/GenBank/DDBJ databases">
        <title>Comparative genomics reveals the genomic features of Rhizophagus irregularis, R. cerebriforme, R. diaphanum and Gigaspora rosea, and their symbiotic lifestyle signature.</title>
        <authorList>
            <person name="Morin E."/>
            <person name="San Clemente H."/>
            <person name="Chen E.C.H."/>
            <person name="De La Providencia I."/>
            <person name="Hainaut M."/>
            <person name="Kuo A."/>
            <person name="Kohler A."/>
            <person name="Murat C."/>
            <person name="Tang N."/>
            <person name="Roy S."/>
            <person name="Loubradou J."/>
            <person name="Henrissat B."/>
            <person name="Grigoriev I.V."/>
            <person name="Corradi N."/>
            <person name="Roux C."/>
            <person name="Martin F.M."/>
        </authorList>
    </citation>
    <scope>NUCLEOTIDE SEQUENCE [LARGE SCALE GENOMIC DNA]</scope>
    <source>
        <strain evidence="2 3">DAOM 227022</strain>
    </source>
</reference>
<evidence type="ECO:0000313" key="2">
    <source>
        <dbReference type="EMBL" id="RIA99421.1"/>
    </source>
</evidence>
<dbReference type="OrthoDB" id="2322499at2759"/>
<dbReference type="PROSITE" id="PS50181">
    <property type="entry name" value="FBOX"/>
    <property type="match status" value="1"/>
</dbReference>
<dbReference type="Gene3D" id="1.20.1280.50">
    <property type="match status" value="1"/>
</dbReference>
<proteinExistence type="predicted"/>
<organism evidence="2 3">
    <name type="scientific">Glomus cerebriforme</name>
    <dbReference type="NCBI Taxonomy" id="658196"/>
    <lineage>
        <taxon>Eukaryota</taxon>
        <taxon>Fungi</taxon>
        <taxon>Fungi incertae sedis</taxon>
        <taxon>Mucoromycota</taxon>
        <taxon>Glomeromycotina</taxon>
        <taxon>Glomeromycetes</taxon>
        <taxon>Glomerales</taxon>
        <taxon>Glomeraceae</taxon>
        <taxon>Glomus</taxon>
    </lineage>
</organism>
<dbReference type="InterPro" id="IPR001810">
    <property type="entry name" value="F-box_dom"/>
</dbReference>
<dbReference type="AlphaFoldDB" id="A0A397TW80"/>
<feature type="domain" description="F-box" evidence="1">
    <location>
        <begin position="5"/>
        <end position="57"/>
    </location>
</feature>
<name>A0A397TW80_9GLOM</name>
<protein>
    <recommendedName>
        <fullName evidence="1">F-box domain-containing protein</fullName>
    </recommendedName>
</protein>
<dbReference type="CDD" id="cd09917">
    <property type="entry name" value="F-box_SF"/>
    <property type="match status" value="1"/>
</dbReference>
<evidence type="ECO:0000259" key="1">
    <source>
        <dbReference type="PROSITE" id="PS50181"/>
    </source>
</evidence>
<dbReference type="EMBL" id="QKYT01000004">
    <property type="protein sequence ID" value="RIA99421.1"/>
    <property type="molecule type" value="Genomic_DNA"/>
</dbReference>
<evidence type="ECO:0000313" key="3">
    <source>
        <dbReference type="Proteomes" id="UP000265703"/>
    </source>
</evidence>